<dbReference type="Proteomes" id="UP001172159">
    <property type="component" value="Unassembled WGS sequence"/>
</dbReference>
<feature type="region of interest" description="Disordered" evidence="1">
    <location>
        <begin position="35"/>
        <end position="66"/>
    </location>
</feature>
<evidence type="ECO:0000256" key="1">
    <source>
        <dbReference type="SAM" id="MobiDB-lite"/>
    </source>
</evidence>
<protein>
    <submittedName>
        <fullName evidence="2">Uncharacterized protein</fullName>
    </submittedName>
</protein>
<sequence length="533" mass="59234">MDVDVVSPYSKISMTAATGLETKEQPTYTTVGSIYNPNAATPIQPPTRRPRTRRYPQSLESPSGEAFNFPDPFTALLLKYKLPPPPTTANTLRRYSPLQQNYDRALSPINEQEYSVLANFGMAVPPTIRSGNLPPPSVLENDDSVAPEDTLVSSRIRVKGLTNLASYPNPMRKAAQKALARARPANFAFSRPEGLSSLSMAAPDFGTGRDRPAVATPRLPSTSSSGTPQPLTAGPPGLRQLKRTTFDPAQPSIRTSRLEDQNEPPTASSHLPIGYQARSSSVIQPYKAETNYLAFNDRELRGRYVGHSTQLFQHNMSGNYGSIAQKSRVSPDWRHSSSSTPFQFNGPEQEPVKRFVYDTLPFERISKYFPKGLPPNYHGQNILVSDDWASRAMIASQQPPLQRQLDMPFYAGEGFSIGHLQRKLGAIGVERERRFGSGTDKSVPPKLSIEEAINMEASEHVKPMLEMTYVALLNYRDTRRSRGPVSAWGPIFAEPDESLIDHSPDGNNSFFDDPRVEVPKKKKVTRFPRRLGY</sequence>
<evidence type="ECO:0000313" key="2">
    <source>
        <dbReference type="EMBL" id="KAK0723792.1"/>
    </source>
</evidence>
<comment type="caution">
    <text evidence="2">The sequence shown here is derived from an EMBL/GenBank/DDBJ whole genome shotgun (WGS) entry which is preliminary data.</text>
</comment>
<dbReference type="AlphaFoldDB" id="A0AA40AXI1"/>
<feature type="compositionally biased region" description="Polar residues" evidence="1">
    <location>
        <begin position="219"/>
        <end position="230"/>
    </location>
</feature>
<feature type="region of interest" description="Disordered" evidence="1">
    <location>
        <begin position="198"/>
        <end position="272"/>
    </location>
</feature>
<reference evidence="2" key="1">
    <citation type="submission" date="2023-06" db="EMBL/GenBank/DDBJ databases">
        <title>Genome-scale phylogeny and comparative genomics of the fungal order Sordariales.</title>
        <authorList>
            <consortium name="Lawrence Berkeley National Laboratory"/>
            <person name="Hensen N."/>
            <person name="Bonometti L."/>
            <person name="Westerberg I."/>
            <person name="Brannstrom I.O."/>
            <person name="Guillou S."/>
            <person name="Cros-Aarteil S."/>
            <person name="Calhoun S."/>
            <person name="Haridas S."/>
            <person name="Kuo A."/>
            <person name="Mondo S."/>
            <person name="Pangilinan J."/>
            <person name="Riley R."/>
            <person name="Labutti K."/>
            <person name="Andreopoulos B."/>
            <person name="Lipzen A."/>
            <person name="Chen C."/>
            <person name="Yanf M."/>
            <person name="Daum C."/>
            <person name="Ng V."/>
            <person name="Clum A."/>
            <person name="Steindorff A."/>
            <person name="Ohm R."/>
            <person name="Martin F."/>
            <person name="Silar P."/>
            <person name="Natvig D."/>
            <person name="Lalanne C."/>
            <person name="Gautier V."/>
            <person name="Ament-Velasquez S.L."/>
            <person name="Kruys A."/>
            <person name="Hutchinson M.I."/>
            <person name="Powell A.J."/>
            <person name="Barry K."/>
            <person name="Miller A.N."/>
            <person name="Grigoriev I.V."/>
            <person name="Debuchy R."/>
            <person name="Gladieux P."/>
            <person name="Thoren M.H."/>
            <person name="Johannesson H."/>
        </authorList>
    </citation>
    <scope>NUCLEOTIDE SEQUENCE</scope>
    <source>
        <strain evidence="2">CBS 540.89</strain>
    </source>
</reference>
<proteinExistence type="predicted"/>
<dbReference type="EMBL" id="JAUKTV010000011">
    <property type="protein sequence ID" value="KAK0723792.1"/>
    <property type="molecule type" value="Genomic_DNA"/>
</dbReference>
<name>A0AA40AXI1_9PEZI</name>
<gene>
    <name evidence="2" type="ORF">B0T21DRAFT_293816</name>
</gene>
<keyword evidence="3" id="KW-1185">Reference proteome</keyword>
<evidence type="ECO:0000313" key="3">
    <source>
        <dbReference type="Proteomes" id="UP001172159"/>
    </source>
</evidence>
<organism evidence="2 3">
    <name type="scientific">Apiosordaria backusii</name>
    <dbReference type="NCBI Taxonomy" id="314023"/>
    <lineage>
        <taxon>Eukaryota</taxon>
        <taxon>Fungi</taxon>
        <taxon>Dikarya</taxon>
        <taxon>Ascomycota</taxon>
        <taxon>Pezizomycotina</taxon>
        <taxon>Sordariomycetes</taxon>
        <taxon>Sordariomycetidae</taxon>
        <taxon>Sordariales</taxon>
        <taxon>Lasiosphaeriaceae</taxon>
        <taxon>Apiosordaria</taxon>
    </lineage>
</organism>
<accession>A0AA40AXI1</accession>